<dbReference type="Pfam" id="PF14584">
    <property type="entry name" value="DUF4446"/>
    <property type="match status" value="1"/>
</dbReference>
<comment type="caution">
    <text evidence="2">The sequence shown here is derived from an EMBL/GenBank/DDBJ whole genome shotgun (WGS) entry which is preliminary data.</text>
</comment>
<organism evidence="2 3">
    <name type="scientific">Candidatus Collierbacteria bacterium GW2011_GWA1_44_12</name>
    <dbReference type="NCBI Taxonomy" id="1618376"/>
    <lineage>
        <taxon>Bacteria</taxon>
        <taxon>Candidatus Collieribacteriota</taxon>
    </lineage>
</organism>
<feature type="transmembrane region" description="Helical" evidence="1">
    <location>
        <begin position="6"/>
        <end position="23"/>
    </location>
</feature>
<sequence>MLPIYYIASALGVWLLVVTILLIRALSHYRRLTADVSKKDLVSSLNHLISATDQNADDIKKLTEKVALEAQEGKKHFQRYGFLRFNPFTDTGGDQSFALSLLDEKGEGFVISSLHSRENTRLYAKKIEDGKPVNNIVLSKEEQEVIKQALK</sequence>
<keyword evidence="1" id="KW-0812">Transmembrane</keyword>
<evidence type="ECO:0000313" key="3">
    <source>
        <dbReference type="Proteomes" id="UP000034069"/>
    </source>
</evidence>
<reference evidence="2 3" key="1">
    <citation type="journal article" date="2015" name="Nature">
        <title>rRNA introns, odd ribosomes, and small enigmatic genomes across a large radiation of phyla.</title>
        <authorList>
            <person name="Brown C.T."/>
            <person name="Hug L.A."/>
            <person name="Thomas B.C."/>
            <person name="Sharon I."/>
            <person name="Castelle C.J."/>
            <person name="Singh A."/>
            <person name="Wilkins M.J."/>
            <person name="Williams K.H."/>
            <person name="Banfield J.F."/>
        </authorList>
    </citation>
    <scope>NUCLEOTIDE SEQUENCE [LARGE SCALE GENOMIC DNA]</scope>
</reference>
<keyword evidence="1" id="KW-0472">Membrane</keyword>
<evidence type="ECO:0000256" key="1">
    <source>
        <dbReference type="SAM" id="Phobius"/>
    </source>
</evidence>
<evidence type="ECO:0000313" key="2">
    <source>
        <dbReference type="EMBL" id="KKT35948.1"/>
    </source>
</evidence>
<keyword evidence="1" id="KW-1133">Transmembrane helix</keyword>
<protein>
    <recommendedName>
        <fullName evidence="4">DUF4446 domain-containing protein</fullName>
    </recommendedName>
</protein>
<dbReference type="EMBL" id="LCHN01000009">
    <property type="protein sequence ID" value="KKT35948.1"/>
    <property type="molecule type" value="Genomic_DNA"/>
</dbReference>
<accession>A0A0G1GNM3</accession>
<name>A0A0G1GNM3_9BACT</name>
<dbReference type="Proteomes" id="UP000034069">
    <property type="component" value="Unassembled WGS sequence"/>
</dbReference>
<proteinExistence type="predicted"/>
<gene>
    <name evidence="2" type="ORF">UW23_C0009G0036</name>
</gene>
<evidence type="ECO:0008006" key="4">
    <source>
        <dbReference type="Google" id="ProtNLM"/>
    </source>
</evidence>
<dbReference type="InterPro" id="IPR027981">
    <property type="entry name" value="DUF4446"/>
</dbReference>
<dbReference type="AlphaFoldDB" id="A0A0G1GNM3"/>